<dbReference type="HOGENOM" id="CLU_1609214_0_0_9"/>
<accession>E3EKS2</accession>
<dbReference type="OrthoDB" id="10003518at2"/>
<sequence length="165" mass="19285">MLGTMYRPTKISKLLKKRGYEFQLKYKSNFLGMYEFKVEIYLNYDVSTGKEQIVVDVQDITIPLVISNDLYALISEDEAHSKVEQRKISSFRVMRRPALNQVRSANDQLRIQMNVHSGNYPEEGETFSIKLKPVIIENREYMWLITDAVTQVSIITNTTLKLREQ</sequence>
<dbReference type="KEGG" id="ppm:PPSC2_27480"/>
<gene>
    <name evidence="1" type="ORF">PPSC2_27480</name>
</gene>
<dbReference type="RefSeq" id="WP_013385937.1">
    <property type="nucleotide sequence ID" value="NC_014628.2"/>
</dbReference>
<organism evidence="1 2">
    <name type="scientific">Paenibacillus polymyxa (strain SC2)</name>
    <name type="common">Bacillus polymyxa</name>
    <dbReference type="NCBI Taxonomy" id="886882"/>
    <lineage>
        <taxon>Bacteria</taxon>
        <taxon>Bacillati</taxon>
        <taxon>Bacillota</taxon>
        <taxon>Bacilli</taxon>
        <taxon>Bacillales</taxon>
        <taxon>Paenibacillaceae</taxon>
        <taxon>Paenibacillus</taxon>
    </lineage>
</organism>
<geneLocation type="plasmid" evidence="1 2">
    <name>pSC2</name>
</geneLocation>
<protein>
    <submittedName>
        <fullName evidence="1">Uncharacterized protein</fullName>
    </submittedName>
</protein>
<proteinExistence type="predicted"/>
<evidence type="ECO:0000313" key="1">
    <source>
        <dbReference type="EMBL" id="ADO59523.1"/>
    </source>
</evidence>
<reference evidence="1 2" key="1">
    <citation type="journal article" date="2011" name="J. Bacteriol.">
        <title>Complete genome sequence of Paenibacillus polymyxa SC2, a strain of plant growth-promoting Rhizobacterium with broad-spectrum antimicrobial activity.</title>
        <authorList>
            <person name="Ma M."/>
            <person name="Wang C."/>
            <person name="Ding Y."/>
            <person name="Li L."/>
            <person name="Shen D."/>
            <person name="Jiang X."/>
            <person name="Guan D."/>
            <person name="Cao F."/>
            <person name="Chen H."/>
            <person name="Feng R."/>
            <person name="Wang X."/>
            <person name="Ge Y."/>
            <person name="Yao L."/>
            <person name="Bing X."/>
            <person name="Yang X."/>
            <person name="Li J."/>
            <person name="Du B."/>
        </authorList>
    </citation>
    <scope>NUCLEOTIDE SEQUENCE [LARGE SCALE GENOMIC DNA]</scope>
    <source>
        <strain evidence="1 2">SC2</strain>
        <plasmid evidence="2">pSC2</plasmid>
    </source>
</reference>
<keyword evidence="1" id="KW-0614">Plasmid</keyword>
<dbReference type="EMBL" id="CP002214">
    <property type="protein sequence ID" value="ADO59523.1"/>
    <property type="molecule type" value="Genomic_DNA"/>
</dbReference>
<dbReference type="PATRIC" id="fig|886882.15.peg.5816"/>
<name>E3EKS2_PAEPS</name>
<evidence type="ECO:0000313" key="2">
    <source>
        <dbReference type="Proteomes" id="UP000006868"/>
    </source>
</evidence>
<dbReference type="Proteomes" id="UP000006868">
    <property type="component" value="Plasmid pSC2"/>
</dbReference>
<dbReference type="AlphaFoldDB" id="E3EKS2"/>